<dbReference type="RefSeq" id="XP_025391734.1">
    <property type="nucleotide sequence ID" value="XM_025535818.1"/>
</dbReference>
<feature type="domain" description="Zn(2)-C6 fungal-type" evidence="8">
    <location>
        <begin position="20"/>
        <end position="52"/>
    </location>
</feature>
<dbReference type="InterPro" id="IPR051089">
    <property type="entry name" value="prtT"/>
</dbReference>
<keyword evidence="4" id="KW-0238">DNA-binding</keyword>
<dbReference type="EMBL" id="MSFU01000004">
    <property type="protein sequence ID" value="PWY81311.1"/>
    <property type="molecule type" value="Genomic_DNA"/>
</dbReference>
<dbReference type="GeneID" id="37057780"/>
<keyword evidence="10" id="KW-1185">Reference proteome</keyword>
<dbReference type="GO" id="GO:0000976">
    <property type="term" value="F:transcription cis-regulatory region binding"/>
    <property type="evidence" value="ECO:0007669"/>
    <property type="project" value="TreeGrafter"/>
</dbReference>
<dbReference type="AlphaFoldDB" id="A0A317W6M8"/>
<dbReference type="VEuPathDB" id="FungiDB:BO83DRAFT_434676"/>
<dbReference type="InterPro" id="IPR036864">
    <property type="entry name" value="Zn2-C6_fun-type_DNA-bd_sf"/>
</dbReference>
<evidence type="ECO:0000256" key="1">
    <source>
        <dbReference type="ARBA" id="ARBA00004123"/>
    </source>
</evidence>
<keyword evidence="3" id="KW-0805">Transcription regulation</keyword>
<dbReference type="PANTHER" id="PTHR31845">
    <property type="entry name" value="FINGER DOMAIN PROTEIN, PUTATIVE-RELATED"/>
    <property type="match status" value="1"/>
</dbReference>
<dbReference type="GO" id="GO:0000981">
    <property type="term" value="F:DNA-binding transcription factor activity, RNA polymerase II-specific"/>
    <property type="evidence" value="ECO:0007669"/>
    <property type="project" value="InterPro"/>
</dbReference>
<evidence type="ECO:0000256" key="3">
    <source>
        <dbReference type="ARBA" id="ARBA00023015"/>
    </source>
</evidence>
<comment type="subcellular location">
    <subcellularLocation>
        <location evidence="1">Nucleus</location>
    </subcellularLocation>
</comment>
<evidence type="ECO:0000256" key="7">
    <source>
        <dbReference type="SAM" id="MobiDB-lite"/>
    </source>
</evidence>
<evidence type="ECO:0000313" key="9">
    <source>
        <dbReference type="EMBL" id="PWY81311.1"/>
    </source>
</evidence>
<dbReference type="PANTHER" id="PTHR31845:SF17">
    <property type="entry name" value="ZN(II)2CYS6 TRANSCRIPTION FACTOR (EUROFUNG)"/>
    <property type="match status" value="1"/>
</dbReference>
<dbReference type="CDD" id="cd12148">
    <property type="entry name" value="fungal_TF_MHR"/>
    <property type="match status" value="1"/>
</dbReference>
<proteinExistence type="predicted"/>
<protein>
    <recommendedName>
        <fullName evidence="8">Zn(2)-C6 fungal-type domain-containing protein</fullName>
    </recommendedName>
</protein>
<feature type="region of interest" description="Disordered" evidence="7">
    <location>
        <begin position="115"/>
        <end position="141"/>
    </location>
</feature>
<dbReference type="SUPFAM" id="SSF57701">
    <property type="entry name" value="Zn2/Cys6 DNA-binding domain"/>
    <property type="match status" value="1"/>
</dbReference>
<dbReference type="PROSITE" id="PS00463">
    <property type="entry name" value="ZN2_CY6_FUNGAL_1"/>
    <property type="match status" value="1"/>
</dbReference>
<evidence type="ECO:0000256" key="2">
    <source>
        <dbReference type="ARBA" id="ARBA00022833"/>
    </source>
</evidence>
<dbReference type="GO" id="GO:0009893">
    <property type="term" value="P:positive regulation of metabolic process"/>
    <property type="evidence" value="ECO:0007669"/>
    <property type="project" value="UniProtKB-ARBA"/>
</dbReference>
<dbReference type="InterPro" id="IPR001138">
    <property type="entry name" value="Zn2Cys6_DnaBD"/>
</dbReference>
<dbReference type="GO" id="GO:0008270">
    <property type="term" value="F:zinc ion binding"/>
    <property type="evidence" value="ECO:0007669"/>
    <property type="project" value="InterPro"/>
</dbReference>
<dbReference type="GO" id="GO:0005634">
    <property type="term" value="C:nucleus"/>
    <property type="evidence" value="ECO:0007669"/>
    <property type="project" value="UniProtKB-SubCell"/>
</dbReference>
<evidence type="ECO:0000256" key="4">
    <source>
        <dbReference type="ARBA" id="ARBA00023125"/>
    </source>
</evidence>
<keyword evidence="6" id="KW-0539">Nucleus</keyword>
<dbReference type="PROSITE" id="PS50048">
    <property type="entry name" value="ZN2_CY6_FUNGAL_2"/>
    <property type="match status" value="1"/>
</dbReference>
<accession>A0A317W6M8</accession>
<keyword evidence="2" id="KW-0862">Zinc</keyword>
<evidence type="ECO:0000256" key="6">
    <source>
        <dbReference type="ARBA" id="ARBA00023242"/>
    </source>
</evidence>
<evidence type="ECO:0000259" key="8">
    <source>
        <dbReference type="PROSITE" id="PS50048"/>
    </source>
</evidence>
<keyword evidence="5" id="KW-0804">Transcription</keyword>
<sequence length="684" mass="75308">MAPSTRSSQARRASRPSAAACEVCRHLKMRCIRPDLSEPCDRCRRNNRRCNIPPPRRLGRKPGAVGRYNGFEKSYRKMQAQLKKASVLADEVQQVLGTTGQEELLQVIVAKLQHDSDGKRSMPTTDGALRSHPDGLPTPKEPVNNPLALLADASSAAQPLTPSLDSLCTTSGGRELIQRSVYASLGLQLSRHTLEEGLNAIYDSTLPIQSQSNYFRSPDADPPRDVGPDLDPIELGLLPLEDAHSLFSAYFVRLHPINGILDPILHTVDYVRSRSALLFTWILAITAQFDHQSASCAKRLRFHGETLSRHVHTSGYKSVEIVQGYYISLLSATPAPTLSEERSWLYTSYAVAVATELGLDQVNPSNTLASDSIMSQRQARNYERTWLRILLWERATSAAYGRATAFPESPLTRNIEKWWLHPLADSTDKDTCAFILLRRHLAGLPHTLHQQASFNHDNPHWVRYLVDSTLDPWRVTWLPGCTSNAVTPSPNISTAFLTYVYLHNRLWMLSFALNTSSIHSYTLQEDCFTAAVQCCTLAVHDLQSIGEPLYCLLSPSWAMIAYAAALALRIFPALYDTHAGDEGELLGLLGQVALQLEKAGSTPSHRIGIAAVLGRHLLSVLRAKVGMRMGPGDVADSRLHCSSESGLVGSSCDPVLGSVAMGLDEGFADVFREVFGPGWGLGME</sequence>
<reference evidence="9" key="1">
    <citation type="submission" date="2016-12" db="EMBL/GenBank/DDBJ databases">
        <title>The genomes of Aspergillus section Nigri reveals drivers in fungal speciation.</title>
        <authorList>
            <consortium name="DOE Joint Genome Institute"/>
            <person name="Vesth T.C."/>
            <person name="Nybo J."/>
            <person name="Theobald S."/>
            <person name="Brandl J."/>
            <person name="Frisvad J.C."/>
            <person name="Nielsen K.F."/>
            <person name="Lyhne E.K."/>
            <person name="Kogle M.E."/>
            <person name="Kuo A."/>
            <person name="Riley R."/>
            <person name="Clum A."/>
            <person name="Nolan M."/>
            <person name="Lipzen A."/>
            <person name="Salamov A."/>
            <person name="Henrissat B."/>
            <person name="Wiebenga A."/>
            <person name="De vries R.P."/>
            <person name="Grigoriev I.V."/>
            <person name="Mortensen U.H."/>
            <person name="Andersen M.R."/>
            <person name="Baker S.E."/>
        </authorList>
    </citation>
    <scope>NUCLEOTIDE SEQUENCE</scope>
    <source>
        <strain evidence="9">CBS 122712</strain>
    </source>
</reference>
<comment type="caution">
    <text evidence="9">The sequence shown here is derived from an EMBL/GenBank/DDBJ whole genome shotgun (WGS) entry which is preliminary data.</text>
</comment>
<dbReference type="Gene3D" id="4.10.240.10">
    <property type="entry name" value="Zn(2)-C6 fungal-type DNA-binding domain"/>
    <property type="match status" value="1"/>
</dbReference>
<organism evidence="9 10">
    <name type="scientific">Aspergillus eucalypticola (strain CBS 122712 / IBT 29274)</name>
    <dbReference type="NCBI Taxonomy" id="1448314"/>
    <lineage>
        <taxon>Eukaryota</taxon>
        <taxon>Fungi</taxon>
        <taxon>Dikarya</taxon>
        <taxon>Ascomycota</taxon>
        <taxon>Pezizomycotina</taxon>
        <taxon>Eurotiomycetes</taxon>
        <taxon>Eurotiomycetidae</taxon>
        <taxon>Eurotiales</taxon>
        <taxon>Aspergillaceae</taxon>
        <taxon>Aspergillus</taxon>
        <taxon>Aspergillus subgen. Circumdati</taxon>
    </lineage>
</organism>
<evidence type="ECO:0000256" key="5">
    <source>
        <dbReference type="ARBA" id="ARBA00023163"/>
    </source>
</evidence>
<dbReference type="OrthoDB" id="3163292at2759"/>
<dbReference type="Proteomes" id="UP000246171">
    <property type="component" value="Unassembled WGS sequence"/>
</dbReference>
<evidence type="ECO:0000313" key="10">
    <source>
        <dbReference type="Proteomes" id="UP000246171"/>
    </source>
</evidence>
<gene>
    <name evidence="9" type="ORF">BO83DRAFT_434676</name>
</gene>
<name>A0A317W6M8_ASPEC</name>